<dbReference type="InterPro" id="IPR036028">
    <property type="entry name" value="SH3-like_dom_sf"/>
</dbReference>
<dbReference type="PRINTS" id="PR00452">
    <property type="entry name" value="SH3DOMAIN"/>
</dbReference>
<dbReference type="AlphaFoldDB" id="A0A0E9NR42"/>
<dbReference type="SUPFAM" id="SSF50044">
    <property type="entry name" value="SH3-domain"/>
    <property type="match status" value="2"/>
</dbReference>
<dbReference type="PANTHER" id="PTHR15735">
    <property type="entry name" value="FCH AND DOUBLE SH3 DOMAINS PROTEIN"/>
    <property type="match status" value="1"/>
</dbReference>
<dbReference type="SMART" id="SM00326">
    <property type="entry name" value="SH3"/>
    <property type="match status" value="2"/>
</dbReference>
<keyword evidence="2" id="KW-0479">Metal-binding</keyword>
<dbReference type="PROSITE" id="PS50002">
    <property type="entry name" value="SH3"/>
    <property type="match status" value="2"/>
</dbReference>
<dbReference type="PROSITE" id="PS00479">
    <property type="entry name" value="ZF_DAG_PE_1"/>
    <property type="match status" value="1"/>
</dbReference>
<reference evidence="15 16" key="2">
    <citation type="journal article" date="2014" name="J. Gen. Appl. Microbiol.">
        <title>The early diverging ascomycetous budding yeast Saitoella complicata has three histone deacetylases belonging to the Clr6, Hos2, and Rpd3 lineages.</title>
        <authorList>
            <person name="Nishida H."/>
            <person name="Matsumoto T."/>
            <person name="Kondo S."/>
            <person name="Hamamoto M."/>
            <person name="Yoshikawa H."/>
        </authorList>
    </citation>
    <scope>NUCLEOTIDE SEQUENCE [LARGE SCALE GENOMIC DNA]</scope>
    <source>
        <strain evidence="15 16">NRRL Y-17804</strain>
    </source>
</reference>
<evidence type="ECO:0000259" key="13">
    <source>
        <dbReference type="PROSITE" id="PS50081"/>
    </source>
</evidence>
<feature type="domain" description="SH3" evidence="12">
    <location>
        <begin position="699"/>
        <end position="759"/>
    </location>
</feature>
<feature type="compositionally biased region" description="Basic residues" evidence="11">
    <location>
        <begin position="519"/>
        <end position="528"/>
    </location>
</feature>
<dbReference type="SMART" id="SM00055">
    <property type="entry name" value="FCH"/>
    <property type="match status" value="1"/>
</dbReference>
<evidence type="ECO:0000256" key="6">
    <source>
        <dbReference type="ARBA" id="ARBA00061387"/>
    </source>
</evidence>
<feature type="domain" description="F-BAR" evidence="14">
    <location>
        <begin position="64"/>
        <end position="331"/>
    </location>
</feature>
<comment type="function">
    <text evidence="5">Plays a role in endocytosis and trafficking to the vacuole. Functions with type I myosins to restore polarity of the actin cytoskeleton after NaCl stress.</text>
</comment>
<dbReference type="InterPro" id="IPR001060">
    <property type="entry name" value="FCH_dom"/>
</dbReference>
<evidence type="ECO:0000256" key="2">
    <source>
        <dbReference type="ARBA" id="ARBA00022723"/>
    </source>
</evidence>
<evidence type="ECO:0000256" key="4">
    <source>
        <dbReference type="ARBA" id="ARBA00023054"/>
    </source>
</evidence>
<evidence type="ECO:0000256" key="11">
    <source>
        <dbReference type="SAM" id="MobiDB-lite"/>
    </source>
</evidence>
<dbReference type="Gene3D" id="6.10.140.470">
    <property type="match status" value="1"/>
</dbReference>
<dbReference type="GO" id="GO:0030833">
    <property type="term" value="P:regulation of actin filament polymerization"/>
    <property type="evidence" value="ECO:0007669"/>
    <property type="project" value="TreeGrafter"/>
</dbReference>
<evidence type="ECO:0000256" key="1">
    <source>
        <dbReference type="ARBA" id="ARBA00022443"/>
    </source>
</evidence>
<dbReference type="Pfam" id="PF14604">
    <property type="entry name" value="SH3_9"/>
    <property type="match status" value="2"/>
</dbReference>
<feature type="coiled-coil region" evidence="10">
    <location>
        <begin position="384"/>
        <end position="411"/>
    </location>
</feature>
<dbReference type="Gene3D" id="1.20.1270.60">
    <property type="entry name" value="Arfaptin homology (AH) domain/BAR domain"/>
    <property type="match status" value="1"/>
</dbReference>
<reference evidence="15 16" key="3">
    <citation type="journal article" date="2015" name="Genome Announc.">
        <title>Draft Genome Sequence of the Archiascomycetous Yeast Saitoella complicata.</title>
        <authorList>
            <person name="Yamauchi K."/>
            <person name="Kondo S."/>
            <person name="Hamamoto M."/>
            <person name="Takahashi Y."/>
            <person name="Ogura Y."/>
            <person name="Hayashi T."/>
            <person name="Nishida H."/>
        </authorList>
    </citation>
    <scope>NUCLEOTIDE SEQUENCE [LARGE SCALE GENOMIC DNA]</scope>
    <source>
        <strain evidence="15 16">NRRL Y-17804</strain>
    </source>
</reference>
<dbReference type="PRINTS" id="PR00008">
    <property type="entry name" value="DAGPEDOMAIN"/>
</dbReference>
<accession>A0A0E9NR42</accession>
<evidence type="ECO:0000256" key="7">
    <source>
        <dbReference type="ARBA" id="ARBA00074946"/>
    </source>
</evidence>
<keyword evidence="1 8" id="KW-0728">SH3 domain</keyword>
<dbReference type="SUPFAM" id="SSF57889">
    <property type="entry name" value="Cysteine-rich domain"/>
    <property type="match status" value="1"/>
</dbReference>
<evidence type="ECO:0000256" key="5">
    <source>
        <dbReference type="ARBA" id="ARBA00054085"/>
    </source>
</evidence>
<dbReference type="OMA" id="YADGWWE"/>
<dbReference type="EMBL" id="BACD03000066">
    <property type="protein sequence ID" value="GAO52352.1"/>
    <property type="molecule type" value="Genomic_DNA"/>
</dbReference>
<feature type="domain" description="Phorbol-ester/DAG-type" evidence="13">
    <location>
        <begin position="461"/>
        <end position="511"/>
    </location>
</feature>
<evidence type="ECO:0000259" key="14">
    <source>
        <dbReference type="PROSITE" id="PS51741"/>
    </source>
</evidence>
<dbReference type="FunFam" id="1.20.1270.60:FF:000060">
    <property type="entry name" value="Actin polymerization protein Bzz1"/>
    <property type="match status" value="1"/>
</dbReference>
<dbReference type="Pfam" id="PF00611">
    <property type="entry name" value="FCH"/>
    <property type="match status" value="1"/>
</dbReference>
<protein>
    <recommendedName>
        <fullName evidence="7">Protein BZZ1</fullName>
    </recommendedName>
</protein>
<dbReference type="InterPro" id="IPR002219">
    <property type="entry name" value="PKC_DAG/PE"/>
</dbReference>
<gene>
    <name evidence="15" type="ORF">G7K_6430-t1</name>
</gene>
<dbReference type="Gene3D" id="2.30.30.40">
    <property type="entry name" value="SH3 Domains"/>
    <property type="match status" value="2"/>
</dbReference>
<feature type="region of interest" description="Disordered" evidence="11">
    <location>
        <begin position="514"/>
        <end position="550"/>
    </location>
</feature>
<dbReference type="PROSITE" id="PS50081">
    <property type="entry name" value="ZF_DAG_PE_2"/>
    <property type="match status" value="1"/>
</dbReference>
<reference evidence="15 16" key="1">
    <citation type="journal article" date="2011" name="J. Gen. Appl. Microbiol.">
        <title>Draft genome sequencing of the enigmatic yeast Saitoella complicata.</title>
        <authorList>
            <person name="Nishida H."/>
            <person name="Hamamoto M."/>
            <person name="Sugiyama J."/>
        </authorList>
    </citation>
    <scope>NUCLEOTIDE SEQUENCE [LARGE SCALE GENOMIC DNA]</scope>
    <source>
        <strain evidence="15 16">NRRL Y-17804</strain>
    </source>
</reference>
<evidence type="ECO:0000256" key="8">
    <source>
        <dbReference type="PROSITE-ProRule" id="PRU00192"/>
    </source>
</evidence>
<dbReference type="SUPFAM" id="SSF103657">
    <property type="entry name" value="BAR/IMD domain-like"/>
    <property type="match status" value="1"/>
</dbReference>
<evidence type="ECO:0000313" key="15">
    <source>
        <dbReference type="EMBL" id="GAO52352.1"/>
    </source>
</evidence>
<dbReference type="InterPro" id="IPR001452">
    <property type="entry name" value="SH3_domain"/>
</dbReference>
<name>A0A0E9NR42_SAICN</name>
<feature type="coiled-coil region" evidence="10">
    <location>
        <begin position="195"/>
        <end position="229"/>
    </location>
</feature>
<dbReference type="PROSITE" id="PS51741">
    <property type="entry name" value="F_BAR"/>
    <property type="match status" value="1"/>
</dbReference>
<dbReference type="InterPro" id="IPR057870">
    <property type="entry name" value="HR1_TOCA"/>
</dbReference>
<dbReference type="Gene3D" id="3.30.60.20">
    <property type="match status" value="1"/>
</dbReference>
<proteinExistence type="inferred from homology"/>
<dbReference type="GO" id="GO:0030864">
    <property type="term" value="C:cortical actin cytoskeleton"/>
    <property type="evidence" value="ECO:0007669"/>
    <property type="project" value="UniProtKB-ARBA"/>
</dbReference>
<feature type="domain" description="SH3" evidence="12">
    <location>
        <begin position="594"/>
        <end position="654"/>
    </location>
</feature>
<evidence type="ECO:0000256" key="10">
    <source>
        <dbReference type="SAM" id="Coils"/>
    </source>
</evidence>
<dbReference type="InterPro" id="IPR031160">
    <property type="entry name" value="F_BAR_dom"/>
</dbReference>
<comment type="similarity">
    <text evidence="6">Belongs to the BZZ1 family.</text>
</comment>
<dbReference type="GO" id="GO:0045010">
    <property type="term" value="P:actin nucleation"/>
    <property type="evidence" value="ECO:0007669"/>
    <property type="project" value="UniProtKB-ARBA"/>
</dbReference>
<dbReference type="STRING" id="698492.A0A0E9NR42"/>
<dbReference type="GO" id="GO:0046872">
    <property type="term" value="F:metal ion binding"/>
    <property type="evidence" value="ECO:0007669"/>
    <property type="project" value="UniProtKB-KW"/>
</dbReference>
<keyword evidence="3" id="KW-0862">Zinc</keyword>
<sequence length="759" mass="82655">MDLLDYTRTSPGSAVRYTAAFPTPSRIVHTSSFRMADWDEAEAADLAQPTSSMPSMPSYNEPRTSFGAELKDAFKPTDAWVAQNNAFLTDIREFYKERCAIEKEYSQKLSVLSKKYFERKAKKASVVSVGEEPRVTPGSLESATMTTWTNILGEVENLARERGRLSEELSLQIAEGLKGVQLKSEDMRKKHVTFAEKLLEDRDKIYSDLKKAKAKYDECCQSVESARRKQETATDSAKAQKHFHQYSLDMNNAKNTYIIAIRVANAAKQKYFHGDVPLVLDSMQNLSEARTRKVNELFTLAATLEIACYDRSKFHLENTVAAVARNDPVLDSTMFVKHNAGGWLEPAEFAFQPSPIWHDSDAIDTSDASKVYLRNLVGKSRGELRDMNATVEAKKREIEGLKNLRDAYTKTPSLGNGDEVAANLLESQRAVTILDSRRLALQIELDTVHAAVGDLDLNSAPHDFKSASFTIPTTCGFCQGTIWGLAKQGFVCRACGFACHAKCEMKVPASCPGQVVQKTSKKDKRKSKAAGAVSDGEEGPGTLSRTSTQSSVTNSVYSNIVNAARTPGSPRREIASPFGIGSIERSLPPAATSKQVQTARVNFAWQANDETELSVNEGDEVEVVVADDGSGWMTGRIGGREGVVPASYVTLNPPPSPAAAAAAPASTPGAAHSRTLSISSMASSLKKKGPAVAPKRGAKRLKYVKALYDYEAQTEVELSIREGDVILLVKEDQGDGWAEGEIGGVQGSFPANYVEAVDG</sequence>
<dbReference type="Proteomes" id="UP000033140">
    <property type="component" value="Unassembled WGS sequence"/>
</dbReference>
<dbReference type="PANTHER" id="PTHR15735:SF21">
    <property type="entry name" value="PROTEIN NERVOUS WRECK"/>
    <property type="match status" value="1"/>
</dbReference>
<keyword evidence="16" id="KW-1185">Reference proteome</keyword>
<evidence type="ECO:0000313" key="16">
    <source>
        <dbReference type="Proteomes" id="UP000033140"/>
    </source>
</evidence>
<dbReference type="FunFam" id="2.30.30.40:FF:000072">
    <property type="entry name" value="Unconventional Myosin IB"/>
    <property type="match status" value="1"/>
</dbReference>
<dbReference type="CDD" id="cd20824">
    <property type="entry name" value="C1_SpBZZ1-like"/>
    <property type="match status" value="1"/>
</dbReference>
<evidence type="ECO:0000256" key="3">
    <source>
        <dbReference type="ARBA" id="ARBA00022833"/>
    </source>
</evidence>
<keyword evidence="4 9" id="KW-0175">Coiled coil</keyword>
<dbReference type="SMART" id="SM00109">
    <property type="entry name" value="C1"/>
    <property type="match status" value="1"/>
</dbReference>
<dbReference type="Pfam" id="PF25610">
    <property type="entry name" value="HR1_TOCA"/>
    <property type="match status" value="1"/>
</dbReference>
<evidence type="ECO:0000256" key="9">
    <source>
        <dbReference type="PROSITE-ProRule" id="PRU01077"/>
    </source>
</evidence>
<dbReference type="InterPro" id="IPR046349">
    <property type="entry name" value="C1-like_sf"/>
</dbReference>
<organism evidence="15 16">
    <name type="scientific">Saitoella complicata (strain BCRC 22490 / CBS 7301 / JCM 7358 / NBRC 10748 / NRRL Y-17804)</name>
    <dbReference type="NCBI Taxonomy" id="698492"/>
    <lineage>
        <taxon>Eukaryota</taxon>
        <taxon>Fungi</taxon>
        <taxon>Dikarya</taxon>
        <taxon>Ascomycota</taxon>
        <taxon>Taphrinomycotina</taxon>
        <taxon>Taphrinomycotina incertae sedis</taxon>
        <taxon>Saitoella</taxon>
    </lineage>
</organism>
<evidence type="ECO:0000259" key="12">
    <source>
        <dbReference type="PROSITE" id="PS50002"/>
    </source>
</evidence>
<dbReference type="InterPro" id="IPR027267">
    <property type="entry name" value="AH/BAR_dom_sf"/>
</dbReference>
<dbReference type="InterPro" id="IPR020454">
    <property type="entry name" value="DAG/PE-bd"/>
</dbReference>
<comment type="caution">
    <text evidence="15">The sequence shown here is derived from an EMBL/GenBank/DDBJ whole genome shotgun (WGS) entry which is preliminary data.</text>
</comment>
<dbReference type="Pfam" id="PF00130">
    <property type="entry name" value="C1_1"/>
    <property type="match status" value="1"/>
</dbReference>